<dbReference type="Pfam" id="PF00672">
    <property type="entry name" value="HAMP"/>
    <property type="match status" value="1"/>
</dbReference>
<evidence type="ECO:0000256" key="4">
    <source>
        <dbReference type="ARBA" id="ARBA00022475"/>
    </source>
</evidence>
<evidence type="ECO:0000259" key="12">
    <source>
        <dbReference type="PROSITE" id="PS50885"/>
    </source>
</evidence>
<proteinExistence type="predicted"/>
<dbReference type="SUPFAM" id="SSF47384">
    <property type="entry name" value="Homodimeric domain of signal transducing histidine kinase"/>
    <property type="match status" value="1"/>
</dbReference>
<keyword evidence="6" id="KW-0808">Transferase</keyword>
<organism evidence="13 14">
    <name type="scientific">Pseudoalteromonas rubra</name>
    <dbReference type="NCBI Taxonomy" id="43658"/>
    <lineage>
        <taxon>Bacteria</taxon>
        <taxon>Pseudomonadati</taxon>
        <taxon>Pseudomonadota</taxon>
        <taxon>Gammaproteobacteria</taxon>
        <taxon>Alteromonadales</taxon>
        <taxon>Pseudoalteromonadaceae</taxon>
        <taxon>Pseudoalteromonas</taxon>
    </lineage>
</organism>
<dbReference type="InterPro" id="IPR003594">
    <property type="entry name" value="HATPase_dom"/>
</dbReference>
<evidence type="ECO:0000259" key="11">
    <source>
        <dbReference type="PROSITE" id="PS50109"/>
    </source>
</evidence>
<feature type="domain" description="Histidine kinase" evidence="11">
    <location>
        <begin position="216"/>
        <end position="430"/>
    </location>
</feature>
<dbReference type="PROSITE" id="PS50885">
    <property type="entry name" value="HAMP"/>
    <property type="match status" value="1"/>
</dbReference>
<keyword evidence="5" id="KW-0597">Phosphoprotein</keyword>
<dbReference type="SUPFAM" id="SSF158472">
    <property type="entry name" value="HAMP domain-like"/>
    <property type="match status" value="1"/>
</dbReference>
<evidence type="ECO:0000256" key="10">
    <source>
        <dbReference type="SAM" id="Phobius"/>
    </source>
</evidence>
<name>A0A5S3WUF8_9GAMM</name>
<dbReference type="InterPro" id="IPR003661">
    <property type="entry name" value="HisK_dim/P_dom"/>
</dbReference>
<evidence type="ECO:0000256" key="7">
    <source>
        <dbReference type="ARBA" id="ARBA00022741"/>
    </source>
</evidence>
<evidence type="ECO:0000256" key="5">
    <source>
        <dbReference type="ARBA" id="ARBA00022553"/>
    </source>
</evidence>
<dbReference type="GO" id="GO:0005886">
    <property type="term" value="C:plasma membrane"/>
    <property type="evidence" value="ECO:0007669"/>
    <property type="project" value="UniProtKB-SubCell"/>
</dbReference>
<dbReference type="EC" id="2.7.13.3" evidence="3"/>
<feature type="transmembrane region" description="Helical" evidence="10">
    <location>
        <begin position="9"/>
        <end position="28"/>
    </location>
</feature>
<keyword evidence="9" id="KW-0067">ATP-binding</keyword>
<protein>
    <recommendedName>
        <fullName evidence="3">histidine kinase</fullName>
        <ecNumber evidence="3">2.7.13.3</ecNumber>
    </recommendedName>
</protein>
<keyword evidence="4" id="KW-1003">Cell membrane</keyword>
<keyword evidence="10" id="KW-1133">Transmembrane helix</keyword>
<dbReference type="SMART" id="SM00304">
    <property type="entry name" value="HAMP"/>
    <property type="match status" value="1"/>
</dbReference>
<dbReference type="PRINTS" id="PR00344">
    <property type="entry name" value="BCTRLSENSOR"/>
</dbReference>
<accession>A0A5S3WUF8</accession>
<dbReference type="AlphaFoldDB" id="A0A5S3WUF8"/>
<evidence type="ECO:0000256" key="1">
    <source>
        <dbReference type="ARBA" id="ARBA00000085"/>
    </source>
</evidence>
<evidence type="ECO:0000313" key="13">
    <source>
        <dbReference type="EMBL" id="TMP32931.1"/>
    </source>
</evidence>
<dbReference type="Gene3D" id="3.30.565.10">
    <property type="entry name" value="Histidine kinase-like ATPase, C-terminal domain"/>
    <property type="match status" value="1"/>
</dbReference>
<dbReference type="SUPFAM" id="SSF55874">
    <property type="entry name" value="ATPase domain of HSP90 chaperone/DNA topoisomerase II/histidine kinase"/>
    <property type="match status" value="1"/>
</dbReference>
<evidence type="ECO:0000256" key="8">
    <source>
        <dbReference type="ARBA" id="ARBA00022777"/>
    </source>
</evidence>
<feature type="domain" description="HAMP" evidence="12">
    <location>
        <begin position="156"/>
        <end position="208"/>
    </location>
</feature>
<dbReference type="CDD" id="cd00075">
    <property type="entry name" value="HATPase"/>
    <property type="match status" value="1"/>
</dbReference>
<evidence type="ECO:0000256" key="3">
    <source>
        <dbReference type="ARBA" id="ARBA00012438"/>
    </source>
</evidence>
<dbReference type="OrthoDB" id="9804645at2"/>
<feature type="transmembrane region" description="Helical" evidence="10">
    <location>
        <begin position="138"/>
        <end position="159"/>
    </location>
</feature>
<comment type="subcellular location">
    <subcellularLocation>
        <location evidence="2">Cell membrane</location>
        <topology evidence="2">Multi-pass membrane protein</topology>
    </subcellularLocation>
</comment>
<keyword evidence="7" id="KW-0547">Nucleotide-binding</keyword>
<evidence type="ECO:0000256" key="9">
    <source>
        <dbReference type="ARBA" id="ARBA00022840"/>
    </source>
</evidence>
<dbReference type="InterPro" id="IPR005467">
    <property type="entry name" value="His_kinase_dom"/>
</dbReference>
<dbReference type="RefSeq" id="WP_138546542.1">
    <property type="nucleotide sequence ID" value="NZ_PNCJ01000042.1"/>
</dbReference>
<dbReference type="InterPro" id="IPR036097">
    <property type="entry name" value="HisK_dim/P_sf"/>
</dbReference>
<dbReference type="Gene3D" id="1.10.287.130">
    <property type="match status" value="1"/>
</dbReference>
<reference evidence="13 14" key="1">
    <citation type="submission" date="2018-01" db="EMBL/GenBank/DDBJ databases">
        <authorList>
            <person name="Paulsen S."/>
            <person name="Gram L.K."/>
        </authorList>
    </citation>
    <scope>NUCLEOTIDE SEQUENCE [LARGE SCALE GENOMIC DNA]</scope>
    <source>
        <strain evidence="13 14">S2599</strain>
    </source>
</reference>
<dbReference type="Pfam" id="PF02518">
    <property type="entry name" value="HATPase_c"/>
    <property type="match status" value="1"/>
</dbReference>
<dbReference type="GO" id="GO:0005524">
    <property type="term" value="F:ATP binding"/>
    <property type="evidence" value="ECO:0007669"/>
    <property type="project" value="UniProtKB-KW"/>
</dbReference>
<dbReference type="Proteomes" id="UP000306719">
    <property type="component" value="Unassembled WGS sequence"/>
</dbReference>
<sequence length="434" mass="49363">MKRIFVESLAILFACFIGALVAYEILVYELAVDYEFILEDDEALAHQQLLQNIADHQGGPSALEAMKQYAQQSHLLLQSHERPPAIVSQFFNENSSQYIYFDEDRILWFRLSGNTAIFSYVPDHSSVVRQKIDLEEDLAWIFMLGSFVIFNLANIWLILRRARKLENTTRRFARGDLSCRADLSSSNRLGSLNQSFNDMADRIAQLIESNRALTNAVAHELRTPIFRVQWQAELLQETKLDESQVATVNSIIEDSEEMEHMVDELLHYTRLENDHGVLSLETIELAALLSDSKKRWQKDKPCTVNLTIQVTPDRLIVVADKRLLMRALDNLVRNAFKYADNEVRLVCYAQAQLVYISVHDDGPGVSRAHQDHIFEPFYVADKARNKSQSGHGLGLSIVRKICDQHSGMIEVGTSEILNGAMFTLVLPASYDKSG</sequence>
<gene>
    <name evidence="13" type="ORF">CWB98_20815</name>
</gene>
<keyword evidence="10" id="KW-0812">Transmembrane</keyword>
<dbReference type="EMBL" id="PNCJ01000042">
    <property type="protein sequence ID" value="TMP32931.1"/>
    <property type="molecule type" value="Genomic_DNA"/>
</dbReference>
<dbReference type="PROSITE" id="PS50109">
    <property type="entry name" value="HIS_KIN"/>
    <property type="match status" value="1"/>
</dbReference>
<keyword evidence="10" id="KW-0472">Membrane</keyword>
<dbReference type="Gene3D" id="6.10.340.10">
    <property type="match status" value="1"/>
</dbReference>
<dbReference type="Pfam" id="PF00512">
    <property type="entry name" value="HisKA"/>
    <property type="match status" value="1"/>
</dbReference>
<dbReference type="SMART" id="SM00388">
    <property type="entry name" value="HisKA"/>
    <property type="match status" value="1"/>
</dbReference>
<comment type="catalytic activity">
    <reaction evidence="1">
        <text>ATP + protein L-histidine = ADP + protein N-phospho-L-histidine.</text>
        <dbReference type="EC" id="2.7.13.3"/>
    </reaction>
</comment>
<dbReference type="InterPro" id="IPR004358">
    <property type="entry name" value="Sig_transdc_His_kin-like_C"/>
</dbReference>
<dbReference type="CDD" id="cd00082">
    <property type="entry name" value="HisKA"/>
    <property type="match status" value="1"/>
</dbReference>
<keyword evidence="8 13" id="KW-0418">Kinase</keyword>
<dbReference type="InterPro" id="IPR036890">
    <property type="entry name" value="HATPase_C_sf"/>
</dbReference>
<dbReference type="InterPro" id="IPR050980">
    <property type="entry name" value="2C_sensor_his_kinase"/>
</dbReference>
<dbReference type="CDD" id="cd06225">
    <property type="entry name" value="HAMP"/>
    <property type="match status" value="1"/>
</dbReference>
<dbReference type="InterPro" id="IPR003660">
    <property type="entry name" value="HAMP_dom"/>
</dbReference>
<dbReference type="SMART" id="SM00387">
    <property type="entry name" value="HATPase_c"/>
    <property type="match status" value="1"/>
</dbReference>
<evidence type="ECO:0000313" key="14">
    <source>
        <dbReference type="Proteomes" id="UP000306719"/>
    </source>
</evidence>
<evidence type="ECO:0000256" key="6">
    <source>
        <dbReference type="ARBA" id="ARBA00022679"/>
    </source>
</evidence>
<dbReference type="PANTHER" id="PTHR44936:SF10">
    <property type="entry name" value="SENSOR PROTEIN RSTB"/>
    <property type="match status" value="1"/>
</dbReference>
<evidence type="ECO:0000256" key="2">
    <source>
        <dbReference type="ARBA" id="ARBA00004651"/>
    </source>
</evidence>
<reference evidence="14" key="2">
    <citation type="submission" date="2019-06" db="EMBL/GenBank/DDBJ databases">
        <title>Co-occurence of chitin degradation, pigmentation and bioactivity in marine Pseudoalteromonas.</title>
        <authorList>
            <person name="Sonnenschein E.C."/>
            <person name="Bech P.K."/>
        </authorList>
    </citation>
    <scope>NUCLEOTIDE SEQUENCE [LARGE SCALE GENOMIC DNA]</scope>
    <source>
        <strain evidence="14">S2599</strain>
    </source>
</reference>
<dbReference type="PANTHER" id="PTHR44936">
    <property type="entry name" value="SENSOR PROTEIN CREC"/>
    <property type="match status" value="1"/>
</dbReference>
<comment type="caution">
    <text evidence="13">The sequence shown here is derived from an EMBL/GenBank/DDBJ whole genome shotgun (WGS) entry which is preliminary data.</text>
</comment>
<dbReference type="GO" id="GO:0000155">
    <property type="term" value="F:phosphorelay sensor kinase activity"/>
    <property type="evidence" value="ECO:0007669"/>
    <property type="project" value="InterPro"/>
</dbReference>